<dbReference type="PATRIC" id="fig|1392.242.peg.5669"/>
<proteinExistence type="predicted"/>
<dbReference type="AlphaFoldDB" id="A0A0J1HXC2"/>
<comment type="caution">
    <text evidence="1">The sequence shown here is derived from an EMBL/GenBank/DDBJ whole genome shotgun (WGS) entry which is preliminary data.</text>
</comment>
<gene>
    <name evidence="1" type="ORF">ABW01_13215</name>
</gene>
<protein>
    <submittedName>
        <fullName evidence="1">Uncharacterized protein</fullName>
    </submittedName>
</protein>
<dbReference type="RefSeq" id="WP_047956651.1">
    <property type="nucleotide sequence ID" value="NZ_LDPG01000007.1"/>
</dbReference>
<dbReference type="Pfam" id="PF18780">
    <property type="entry name" value="HNH_repeat"/>
    <property type="match status" value="11"/>
</dbReference>
<dbReference type="InterPro" id="IPR041025">
    <property type="entry name" value="HNH_repeat"/>
</dbReference>
<sequence>MKEYNKEKIIELIQKKAKELNRVPKLKDITTVSQYRINLHFGNWSKALEAAGVKPNKVGRNRGKYNKHNKYNKEQIIELIQKKAKELNRVPKLKETIPQHVLNKIFDNWNDALIAAGFDPNRKYNPNSRYLTDKQILENIQSVASKLGKTPRLEDVPYSKIAINRFGSWSNALLVAGLKLETKGNYTKEELIQIIRDKYERLGYVPRLYEIKQAATITKVFGSWENALLEADLKSERYKSDEELLEELIQFGNKIGRKPRKVDCDKHKFPIGKYQRRFGSWNNALKLAGFNTSRKKYTRQEIVKEVQQLAKDLNKVPSSVELAKISKIYYYSYFKSWSEVLEAAGFTSDKPVVGYNIYDEKTVSKKIYTRKEVIEAINSKAKKIQRIPLIADMAITEDDIFRYFDSWEELLEVAGIFKLFNITPLYSQEQLISELITHAKRLNRNPKPNELNIGKKWFEYQFGSWERALLVAGLSPEADITFTREKIIKRIQDVAHGLKRIPKQSETGIHTNTYRRFFPTWEKALEAASVNKRMEIINIIQETAIKLGRTPRTIDVPINHTRVNVYFGNWSKALKAAGFGTTRGFSKKELINMIKECNQKTGRVPRIVDLPVTQAPFVRQFGSYKKALEAAGFDPLSNYKNKEKKQSTL</sequence>
<dbReference type="Proteomes" id="UP000035904">
    <property type="component" value="Unassembled WGS sequence"/>
</dbReference>
<accession>A0A0J1HXC2</accession>
<dbReference type="EMBL" id="LDPG01000007">
    <property type="protein sequence ID" value="KLV18336.1"/>
    <property type="molecule type" value="Genomic_DNA"/>
</dbReference>
<evidence type="ECO:0000313" key="2">
    <source>
        <dbReference type="Proteomes" id="UP000035904"/>
    </source>
</evidence>
<organism evidence="1 2">
    <name type="scientific">Bacillus anthracis</name>
    <name type="common">anthrax bacterium</name>
    <dbReference type="NCBI Taxonomy" id="1392"/>
    <lineage>
        <taxon>Bacteria</taxon>
        <taxon>Bacillati</taxon>
        <taxon>Bacillota</taxon>
        <taxon>Bacilli</taxon>
        <taxon>Bacillales</taxon>
        <taxon>Bacillaceae</taxon>
        <taxon>Bacillus</taxon>
        <taxon>Bacillus cereus group</taxon>
    </lineage>
</organism>
<name>A0A0J1HXC2_BACAN</name>
<reference evidence="1 2" key="1">
    <citation type="submission" date="2015-05" db="EMBL/GenBank/DDBJ databases">
        <title>Whole genome sequence and identification of bacterial endophytes from Costus igneus.</title>
        <authorList>
            <person name="Lee Y.P."/>
            <person name="Gan H.M."/>
            <person name="Eng W."/>
            <person name="Wheatley M.S."/>
            <person name="Caraballo A."/>
            <person name="Polter S."/>
            <person name="Savka M.A."/>
            <person name="Hudson A.O."/>
        </authorList>
    </citation>
    <scope>NUCLEOTIDE SEQUENCE [LARGE SCALE GENOMIC DNA]</scope>
    <source>
        <strain evidence="1 2">RIT375</strain>
    </source>
</reference>
<evidence type="ECO:0000313" key="1">
    <source>
        <dbReference type="EMBL" id="KLV18336.1"/>
    </source>
</evidence>